<organism evidence="2 3">
    <name type="scientific">Roseivirga misakiensis</name>
    <dbReference type="NCBI Taxonomy" id="1563681"/>
    <lineage>
        <taxon>Bacteria</taxon>
        <taxon>Pseudomonadati</taxon>
        <taxon>Bacteroidota</taxon>
        <taxon>Cytophagia</taxon>
        <taxon>Cytophagales</taxon>
        <taxon>Roseivirgaceae</taxon>
        <taxon>Roseivirga</taxon>
    </lineage>
</organism>
<dbReference type="AlphaFoldDB" id="A0A1E5T4D2"/>
<dbReference type="STRING" id="1563681.BFP71_00835"/>
<evidence type="ECO:0000256" key="1">
    <source>
        <dbReference type="SAM" id="Phobius"/>
    </source>
</evidence>
<dbReference type="Proteomes" id="UP000095552">
    <property type="component" value="Unassembled WGS sequence"/>
</dbReference>
<feature type="transmembrane region" description="Helical" evidence="1">
    <location>
        <begin position="44"/>
        <end position="62"/>
    </location>
</feature>
<keyword evidence="1" id="KW-0812">Transmembrane</keyword>
<name>A0A1E5T4D2_9BACT</name>
<accession>A0A1E5T4D2</accession>
<evidence type="ECO:0000313" key="2">
    <source>
        <dbReference type="EMBL" id="OEK06253.1"/>
    </source>
</evidence>
<sequence>MTETVATIFLIALAIYVLLGLFFYAFFIKSGVHKIDSGVKEAPIFMKVLILPGTVALWPILLKKIRKGEAS</sequence>
<proteinExistence type="predicted"/>
<comment type="caution">
    <text evidence="2">The sequence shown here is derived from an EMBL/GenBank/DDBJ whole genome shotgun (WGS) entry which is preliminary data.</text>
</comment>
<dbReference type="EMBL" id="MDGQ01000003">
    <property type="protein sequence ID" value="OEK06253.1"/>
    <property type="molecule type" value="Genomic_DNA"/>
</dbReference>
<protein>
    <submittedName>
        <fullName evidence="2">Uncharacterized protein</fullName>
    </submittedName>
</protein>
<evidence type="ECO:0000313" key="3">
    <source>
        <dbReference type="Proteomes" id="UP000095552"/>
    </source>
</evidence>
<keyword evidence="3" id="KW-1185">Reference proteome</keyword>
<reference evidence="2 3" key="1">
    <citation type="submission" date="2016-08" db="EMBL/GenBank/DDBJ databases">
        <title>Draft genome of Fabibacter sp. strain SK-8.</title>
        <authorList>
            <person name="Wong S.-K."/>
            <person name="Hamasaki K."/>
            <person name="Yoshizawa S."/>
        </authorList>
    </citation>
    <scope>NUCLEOTIDE SEQUENCE [LARGE SCALE GENOMIC DNA]</scope>
    <source>
        <strain evidence="2 3">SK-8</strain>
    </source>
</reference>
<dbReference type="RefSeq" id="WP_069833565.1">
    <property type="nucleotide sequence ID" value="NZ_MDGQ01000003.1"/>
</dbReference>
<keyword evidence="1" id="KW-1133">Transmembrane helix</keyword>
<gene>
    <name evidence="2" type="ORF">BFP71_00835</name>
</gene>
<keyword evidence="1" id="KW-0472">Membrane</keyword>
<feature type="transmembrane region" description="Helical" evidence="1">
    <location>
        <begin position="7"/>
        <end position="28"/>
    </location>
</feature>
<dbReference type="OrthoDB" id="965434at2"/>